<sequence length="428" mass="44688">MRQHLRSPAGEHGWAPVVLTATLFFLIGFVTWLNGPLISFVRVAFTLDDASAFLVPFAFYISYFFFAVPAALAVRATGLKRGLALALVIMACGSALFGQFLTERAYPGALCGLTVLGAGLALLQVSVNPYVSLLGPPDRAAQRIAIMGLCNKGAGILAPIVLAVLVMHDIGGVVARAQAATDVATREAILSRFAHAVHAPALCMAGLELLAAVWVVRSRLPDLAAPDIAVSGSLGGLLSRPRLVFGAAAMFVYVGVEVMAGDAIGTYGQGFGLPIDQTKFFTALTLSAMMAGYAAGMVLVPRVVDQERYLGLSCLLGIALTLMAFATHGYVSVLCVAALGFANAMMFPAIFPIAIAGSGRDTPLAAALLVMAFSGGALVPQMFVWLKAAFGFQGVFATLMIPSYLFILLYARLASATRSTDSVRAATA</sequence>
<dbReference type="SUPFAM" id="SSF103473">
    <property type="entry name" value="MFS general substrate transporter"/>
    <property type="match status" value="1"/>
</dbReference>
<feature type="transmembrane region" description="Helical" evidence="8">
    <location>
        <begin position="83"/>
        <end position="101"/>
    </location>
</feature>
<dbReference type="InterPro" id="IPR011701">
    <property type="entry name" value="MFS"/>
</dbReference>
<feature type="transmembrane region" description="Helical" evidence="8">
    <location>
        <begin position="243"/>
        <end position="260"/>
    </location>
</feature>
<organism evidence="9 10">
    <name type="scientific">Ameyamaea chiangmaiensis</name>
    <dbReference type="NCBI Taxonomy" id="442969"/>
    <lineage>
        <taxon>Bacteria</taxon>
        <taxon>Pseudomonadati</taxon>
        <taxon>Pseudomonadota</taxon>
        <taxon>Alphaproteobacteria</taxon>
        <taxon>Acetobacterales</taxon>
        <taxon>Acetobacteraceae</taxon>
        <taxon>Ameyamaea</taxon>
    </lineage>
</organism>
<dbReference type="Proteomes" id="UP000585665">
    <property type="component" value="Unassembled WGS sequence"/>
</dbReference>
<accession>A0A850PGB0</accession>
<evidence type="ECO:0000256" key="5">
    <source>
        <dbReference type="ARBA" id="ARBA00022692"/>
    </source>
</evidence>
<name>A0A850PGB0_9PROT</name>
<keyword evidence="4" id="KW-1003">Cell membrane</keyword>
<dbReference type="CDD" id="cd17394">
    <property type="entry name" value="MFS_FucP_like"/>
    <property type="match status" value="1"/>
</dbReference>
<protein>
    <submittedName>
        <fullName evidence="9">Sugar MFS transporter</fullName>
    </submittedName>
</protein>
<dbReference type="Pfam" id="PF07690">
    <property type="entry name" value="MFS_1"/>
    <property type="match status" value="1"/>
</dbReference>
<feature type="transmembrane region" description="Helical" evidence="8">
    <location>
        <begin position="280"/>
        <end position="300"/>
    </location>
</feature>
<keyword evidence="5 8" id="KW-0812">Transmembrane</keyword>
<dbReference type="RefSeq" id="WP_176614733.1">
    <property type="nucleotide sequence ID" value="NZ_JABXXR010000203.1"/>
</dbReference>
<feature type="transmembrane region" description="Helical" evidence="8">
    <location>
        <begin position="107"/>
        <end position="133"/>
    </location>
</feature>
<evidence type="ECO:0000256" key="6">
    <source>
        <dbReference type="ARBA" id="ARBA00022989"/>
    </source>
</evidence>
<evidence type="ECO:0000256" key="3">
    <source>
        <dbReference type="ARBA" id="ARBA00009120"/>
    </source>
</evidence>
<evidence type="ECO:0000313" key="10">
    <source>
        <dbReference type="Proteomes" id="UP000585665"/>
    </source>
</evidence>
<evidence type="ECO:0000256" key="4">
    <source>
        <dbReference type="ARBA" id="ARBA00022475"/>
    </source>
</evidence>
<dbReference type="InterPro" id="IPR036259">
    <property type="entry name" value="MFS_trans_sf"/>
</dbReference>
<feature type="transmembrane region" description="Helical" evidence="8">
    <location>
        <begin position="337"/>
        <end position="357"/>
    </location>
</feature>
<feature type="transmembrane region" description="Helical" evidence="8">
    <location>
        <begin position="12"/>
        <end position="33"/>
    </location>
</feature>
<evidence type="ECO:0000256" key="7">
    <source>
        <dbReference type="ARBA" id="ARBA00023136"/>
    </source>
</evidence>
<dbReference type="PANTHER" id="PTHR43702:SF12">
    <property type="entry name" value="N-ACETYL GLUCOSAMINE TRANSPORTER NAGP"/>
    <property type="match status" value="1"/>
</dbReference>
<comment type="function">
    <text evidence="1">Intake of glucose and galactose.</text>
</comment>
<feature type="transmembrane region" description="Helical" evidence="8">
    <location>
        <begin position="390"/>
        <end position="411"/>
    </location>
</feature>
<dbReference type="NCBIfam" id="TIGR01272">
    <property type="entry name" value="gluP"/>
    <property type="match status" value="1"/>
</dbReference>
<gene>
    <name evidence="9" type="ORF">HUK82_15090</name>
</gene>
<keyword evidence="6 8" id="KW-1133">Transmembrane helix</keyword>
<dbReference type="EMBL" id="JABXXR010000203">
    <property type="protein sequence ID" value="NVN41873.1"/>
    <property type="molecule type" value="Genomic_DNA"/>
</dbReference>
<feature type="transmembrane region" description="Helical" evidence="8">
    <location>
        <begin position="309"/>
        <end position="331"/>
    </location>
</feature>
<keyword evidence="10" id="KW-1185">Reference proteome</keyword>
<dbReference type="InterPro" id="IPR050375">
    <property type="entry name" value="MFS_TsgA-like"/>
</dbReference>
<feature type="transmembrane region" description="Helical" evidence="8">
    <location>
        <begin position="195"/>
        <end position="216"/>
    </location>
</feature>
<dbReference type="Gene3D" id="1.20.1250.20">
    <property type="entry name" value="MFS general substrate transporter like domains"/>
    <property type="match status" value="2"/>
</dbReference>
<dbReference type="GO" id="GO:0005886">
    <property type="term" value="C:plasma membrane"/>
    <property type="evidence" value="ECO:0007669"/>
    <property type="project" value="UniProtKB-SubCell"/>
</dbReference>
<dbReference type="AlphaFoldDB" id="A0A850PGB0"/>
<comment type="similarity">
    <text evidence="3">Belongs to the major facilitator superfamily. FHS transporter (TC 2.A.1.7) family.</text>
</comment>
<dbReference type="GO" id="GO:1904659">
    <property type="term" value="P:D-glucose transmembrane transport"/>
    <property type="evidence" value="ECO:0007669"/>
    <property type="project" value="InterPro"/>
</dbReference>
<comment type="subcellular location">
    <subcellularLocation>
        <location evidence="2">Cell inner membrane</location>
        <topology evidence="2">Multi-pass membrane protein</topology>
    </subcellularLocation>
</comment>
<proteinExistence type="inferred from homology"/>
<reference evidence="9 10" key="1">
    <citation type="submission" date="2020-06" db="EMBL/GenBank/DDBJ databases">
        <title>Description of novel acetic acid bacteria.</title>
        <authorList>
            <person name="Sombolestani A."/>
        </authorList>
    </citation>
    <scope>NUCLEOTIDE SEQUENCE [LARGE SCALE GENOMIC DNA]</scope>
    <source>
        <strain evidence="9 10">LMG 27010</strain>
    </source>
</reference>
<evidence type="ECO:0000256" key="8">
    <source>
        <dbReference type="SAM" id="Phobius"/>
    </source>
</evidence>
<keyword evidence="7 8" id="KW-0472">Membrane</keyword>
<dbReference type="InterPro" id="IPR005964">
    <property type="entry name" value="Glc/Gal_transptr_bac"/>
</dbReference>
<comment type="caution">
    <text evidence="9">The sequence shown here is derived from an EMBL/GenBank/DDBJ whole genome shotgun (WGS) entry which is preliminary data.</text>
</comment>
<feature type="transmembrane region" description="Helical" evidence="8">
    <location>
        <begin position="53"/>
        <end position="74"/>
    </location>
</feature>
<evidence type="ECO:0000256" key="2">
    <source>
        <dbReference type="ARBA" id="ARBA00004429"/>
    </source>
</evidence>
<feature type="transmembrane region" description="Helical" evidence="8">
    <location>
        <begin position="154"/>
        <end position="175"/>
    </location>
</feature>
<evidence type="ECO:0000313" key="9">
    <source>
        <dbReference type="EMBL" id="NVN41873.1"/>
    </source>
</evidence>
<dbReference type="PANTHER" id="PTHR43702">
    <property type="entry name" value="L-FUCOSE-PROTON SYMPORTER"/>
    <property type="match status" value="1"/>
</dbReference>
<dbReference type="GO" id="GO:0055056">
    <property type="term" value="F:D-glucose transmembrane transporter activity"/>
    <property type="evidence" value="ECO:0007669"/>
    <property type="project" value="InterPro"/>
</dbReference>
<dbReference type="GO" id="GO:0005354">
    <property type="term" value="F:galactose transmembrane transporter activity"/>
    <property type="evidence" value="ECO:0007669"/>
    <property type="project" value="InterPro"/>
</dbReference>
<feature type="transmembrane region" description="Helical" evidence="8">
    <location>
        <begin position="364"/>
        <end position="384"/>
    </location>
</feature>
<evidence type="ECO:0000256" key="1">
    <source>
        <dbReference type="ARBA" id="ARBA00003321"/>
    </source>
</evidence>